<dbReference type="OrthoDB" id="5392646at2759"/>
<feature type="domain" description="SLS1 C-terminal" evidence="5">
    <location>
        <begin position="343"/>
        <end position="642"/>
    </location>
</feature>
<dbReference type="InterPro" id="IPR048748">
    <property type="entry name" value="SLS1_KH2"/>
</dbReference>
<keyword evidence="7" id="KW-1185">Reference proteome</keyword>
<name>A0A1E4SAE0_CYBJN</name>
<dbReference type="InterPro" id="IPR032741">
    <property type="entry name" value="Sls1_KH-1"/>
</dbReference>
<reference evidence="6 7" key="1">
    <citation type="journal article" date="2016" name="Proc. Natl. Acad. Sci. U.S.A.">
        <title>Comparative genomics of biotechnologically important yeasts.</title>
        <authorList>
            <person name="Riley R."/>
            <person name="Haridas S."/>
            <person name="Wolfe K.H."/>
            <person name="Lopes M.R."/>
            <person name="Hittinger C.T."/>
            <person name="Goeker M."/>
            <person name="Salamov A.A."/>
            <person name="Wisecaver J.H."/>
            <person name="Long T.M."/>
            <person name="Calvey C.H."/>
            <person name="Aerts A.L."/>
            <person name="Barry K.W."/>
            <person name="Choi C."/>
            <person name="Clum A."/>
            <person name="Coughlan A.Y."/>
            <person name="Deshpande S."/>
            <person name="Douglass A.P."/>
            <person name="Hanson S.J."/>
            <person name="Klenk H.-P."/>
            <person name="LaButti K.M."/>
            <person name="Lapidus A."/>
            <person name="Lindquist E.A."/>
            <person name="Lipzen A.M."/>
            <person name="Meier-Kolthoff J.P."/>
            <person name="Ohm R.A."/>
            <person name="Otillar R.P."/>
            <person name="Pangilinan J.L."/>
            <person name="Peng Y."/>
            <person name="Rokas A."/>
            <person name="Rosa C.A."/>
            <person name="Scheuner C."/>
            <person name="Sibirny A.A."/>
            <person name="Slot J.C."/>
            <person name="Stielow J.B."/>
            <person name="Sun H."/>
            <person name="Kurtzman C.P."/>
            <person name="Blackwell M."/>
            <person name="Grigoriev I.V."/>
            <person name="Jeffries T.W."/>
        </authorList>
    </citation>
    <scope>NUCLEOTIDE SEQUENCE [LARGE SCALE GENOMIC DNA]</scope>
    <source>
        <strain evidence="7">ATCC 18201 / CBS 1600 / BCRC 20928 / JCM 3617 / NBRC 0987 / NRRL Y-1542</strain>
    </source>
</reference>
<evidence type="ECO:0000259" key="5">
    <source>
        <dbReference type="Pfam" id="PF20778"/>
    </source>
</evidence>
<evidence type="ECO:0000313" key="7">
    <source>
        <dbReference type="Proteomes" id="UP000094389"/>
    </source>
</evidence>
<dbReference type="Pfam" id="PF20776">
    <property type="entry name" value="SLS1_N"/>
    <property type="match status" value="1"/>
</dbReference>
<dbReference type="GeneID" id="30991683"/>
<proteinExistence type="predicted"/>
<dbReference type="RefSeq" id="XP_020073411.1">
    <property type="nucleotide sequence ID" value="XM_020217287.1"/>
</dbReference>
<feature type="domain" description="SLS1 second KH" evidence="4">
    <location>
        <begin position="254"/>
        <end position="314"/>
    </location>
</feature>
<protein>
    <submittedName>
        <fullName evidence="6">Uncharacterized protein</fullName>
    </submittedName>
</protein>
<dbReference type="GO" id="GO:0005743">
    <property type="term" value="C:mitochondrial inner membrane"/>
    <property type="evidence" value="ECO:0007669"/>
    <property type="project" value="InterPro"/>
</dbReference>
<dbReference type="InterPro" id="IPR048401">
    <property type="entry name" value="SLS1_C"/>
</dbReference>
<sequence>MKMIRTSVRLIHTSRRLLQSAPEGTSTALPQKVLGKGKKKAPEKQNLVILNAKQSKLYKRKGHRSQENTVKKLDDLDLSQIQETTSKLLNIFDKSQVFVTDQELCDTVNAHKPVNLQMSKQRYIQITNELSSAFTLKQIRRYIFKELSSLYAPKKWNKAQLIDAIVQKGWNCKISKVINPSDDLIQTRSFFLTKKKMFLLMSHSSIVQNWMRANVRIVLFPTSLQLVISANEAHLQYIELALDSLFNNAKEQDVDLESVEQLFAITGETLPLEDIQRLSSVYFEKKNGDEPHLYTMSSLGDRKFTEAKRLILWSLDYNPFMKAHSHIDTISPNVKYFKTFADQSFPWIHRKKNWYRLKEPKTINSKTDEIKIDSNEIYKELNSEPSKQVSFKLEDPQDVVAVAFGQLLQSSNKGDDPKNKTIFNTEIPFIHEKVLKLPLYDSEGEQIDTTVDNHTYYAQIKLLPSPFNKSNSYLEYPPIEFWFDIDERESVKKDTLQVLCITNDQISNVSVPQSITDLKFVKSQMTNLIDGYRTDDNWLKDQPGIREFLMNAKLNFNGQEKIFVPDYVDIKLPGSKEPVRYDYITMCHRKQLDLRYHGRLVTYAVIEGGSLGGSTSEVIMVGNADELNEEGFNSLVSDAISFAKDLGE</sequence>
<dbReference type="OMA" id="LWFELDE"/>
<dbReference type="InterPro" id="IPR048400">
    <property type="entry name" value="SLS1_N"/>
</dbReference>
<dbReference type="STRING" id="983966.A0A1E4SAE0"/>
<dbReference type="Proteomes" id="UP000094389">
    <property type="component" value="Unassembled WGS sequence"/>
</dbReference>
<feature type="domain" description="SLS1 N-terminal" evidence="3">
    <location>
        <begin position="99"/>
        <end position="174"/>
    </location>
</feature>
<evidence type="ECO:0000259" key="3">
    <source>
        <dbReference type="Pfam" id="PF20776"/>
    </source>
</evidence>
<evidence type="ECO:0000313" key="6">
    <source>
        <dbReference type="EMBL" id="ODV76372.1"/>
    </source>
</evidence>
<gene>
    <name evidence="6" type="ORF">CYBJADRAFT_188061</name>
</gene>
<dbReference type="AlphaFoldDB" id="A0A1E4SAE0"/>
<accession>A0A1E4SAE0</accession>
<organism evidence="6 7">
    <name type="scientific">Cyberlindnera jadinii (strain ATCC 18201 / CBS 1600 / BCRC 20928 / JCM 3617 / NBRC 0987 / NRRL Y-1542)</name>
    <name type="common">Torula yeast</name>
    <name type="synonym">Candida utilis</name>
    <dbReference type="NCBI Taxonomy" id="983966"/>
    <lineage>
        <taxon>Eukaryota</taxon>
        <taxon>Fungi</taxon>
        <taxon>Dikarya</taxon>
        <taxon>Ascomycota</taxon>
        <taxon>Saccharomycotina</taxon>
        <taxon>Saccharomycetes</taxon>
        <taxon>Phaffomycetales</taxon>
        <taxon>Phaffomycetaceae</taxon>
        <taxon>Cyberlindnera</taxon>
    </lineage>
</organism>
<dbReference type="Pfam" id="PF20778">
    <property type="entry name" value="SLS1_C"/>
    <property type="match status" value="1"/>
</dbReference>
<feature type="region of interest" description="Disordered" evidence="1">
    <location>
        <begin position="21"/>
        <end position="40"/>
    </location>
</feature>
<dbReference type="Pfam" id="PF14611">
    <property type="entry name" value="KH_SLS1_1"/>
    <property type="match status" value="1"/>
</dbReference>
<feature type="domain" description="SLS1 first KH" evidence="2">
    <location>
        <begin position="183"/>
        <end position="248"/>
    </location>
</feature>
<evidence type="ECO:0000259" key="2">
    <source>
        <dbReference type="Pfam" id="PF14611"/>
    </source>
</evidence>
<evidence type="ECO:0000256" key="1">
    <source>
        <dbReference type="SAM" id="MobiDB-lite"/>
    </source>
</evidence>
<dbReference type="EMBL" id="KV453925">
    <property type="protein sequence ID" value="ODV76372.1"/>
    <property type="molecule type" value="Genomic_DNA"/>
</dbReference>
<evidence type="ECO:0000259" key="4">
    <source>
        <dbReference type="Pfam" id="PF20777"/>
    </source>
</evidence>
<dbReference type="Pfam" id="PF20777">
    <property type="entry name" value="KH_SLS1_2"/>
    <property type="match status" value="1"/>
</dbReference>